<protein>
    <submittedName>
        <fullName evidence="3">LysR family transcriptional regulator</fullName>
    </submittedName>
</protein>
<dbReference type="Proteomes" id="UP000702952">
    <property type="component" value="Unassembled WGS sequence"/>
</dbReference>
<organism evidence="3 4">
    <name type="scientific">Agrobacterium tumefaciens</name>
    <dbReference type="NCBI Taxonomy" id="358"/>
    <lineage>
        <taxon>Bacteria</taxon>
        <taxon>Pseudomonadati</taxon>
        <taxon>Pseudomonadota</taxon>
        <taxon>Alphaproteobacteria</taxon>
        <taxon>Hyphomicrobiales</taxon>
        <taxon>Rhizobiaceae</taxon>
        <taxon>Rhizobium/Agrobacterium group</taxon>
        <taxon>Agrobacterium</taxon>
        <taxon>Agrobacterium tumefaciens complex</taxon>
    </lineage>
</organism>
<dbReference type="SUPFAM" id="SSF46785">
    <property type="entry name" value="Winged helix' DNA-binding domain"/>
    <property type="match status" value="1"/>
</dbReference>
<proteinExistence type="inferred from homology"/>
<dbReference type="PANTHER" id="PTHR30537:SF3">
    <property type="entry name" value="TRANSCRIPTIONAL REGULATORY PROTEIN"/>
    <property type="match status" value="1"/>
</dbReference>
<dbReference type="GO" id="GO:0003700">
    <property type="term" value="F:DNA-binding transcription factor activity"/>
    <property type="evidence" value="ECO:0007669"/>
    <property type="project" value="InterPro"/>
</dbReference>
<comment type="caution">
    <text evidence="3">The sequence shown here is derived from an EMBL/GenBank/DDBJ whole genome shotgun (WGS) entry which is preliminary data.</text>
</comment>
<dbReference type="GO" id="GO:0043565">
    <property type="term" value="F:sequence-specific DNA binding"/>
    <property type="evidence" value="ECO:0007669"/>
    <property type="project" value="TreeGrafter"/>
</dbReference>
<dbReference type="InterPro" id="IPR036388">
    <property type="entry name" value="WH-like_DNA-bd_sf"/>
</dbReference>
<dbReference type="Pfam" id="PF00126">
    <property type="entry name" value="HTH_1"/>
    <property type="match status" value="1"/>
</dbReference>
<comment type="similarity">
    <text evidence="1">Belongs to the LysR transcriptional regulatory family.</text>
</comment>
<dbReference type="EMBL" id="JAAMAY010000002">
    <property type="protein sequence ID" value="NTC26757.1"/>
    <property type="molecule type" value="Genomic_DNA"/>
</dbReference>
<sequence>MKNVTWDSYQLFLDVSRSGGLTGAAALTGLSPATIGRRMIELEERIGKALFQRSQTGYALTPDGRALFDRLQAMENAAKDIEGWQKASSASSVVRIAVGTWNAWLLAVNFSAICTDRDDFRIDLFIAEQRASLAHRKNDIGIRAFEPEERNLAAVKTGEVAYAPYRLRNAASSVSDRWLAVAEENAISAYLRWPHENHGNEIVVTVSRPTALLDLVLSGAGVAVLPCFVGDADARLAREGGEIELLRHSQWIVMNNDDRHRRDIRTVADRMTRLIKGHSDLYAGRKSRPIRGDSP</sequence>
<evidence type="ECO:0000259" key="2">
    <source>
        <dbReference type="PROSITE" id="PS50931"/>
    </source>
</evidence>
<feature type="domain" description="HTH lysR-type" evidence="2">
    <location>
        <begin position="10"/>
        <end position="61"/>
    </location>
</feature>
<accession>A0AA44J7A9</accession>
<evidence type="ECO:0000256" key="1">
    <source>
        <dbReference type="ARBA" id="ARBA00009437"/>
    </source>
</evidence>
<evidence type="ECO:0000313" key="4">
    <source>
        <dbReference type="Proteomes" id="UP000702952"/>
    </source>
</evidence>
<reference evidence="3" key="1">
    <citation type="journal article" date="2020" name="Science">
        <title>Unexpected conservation and global transmission of agrobacterial virulence plasmids.</title>
        <authorList>
            <person name="Weisberg A.J."/>
            <person name="Davis E.W. 2nd"/>
            <person name="Tabima J."/>
            <person name="Belcher M.S."/>
            <person name="Miller M."/>
            <person name="Kuo C.H."/>
            <person name="Loper J.E."/>
            <person name="Grunwald N.J."/>
            <person name="Putnam M.L."/>
            <person name="Chang J.H."/>
        </authorList>
    </citation>
    <scope>NUCLEOTIDE SEQUENCE</scope>
    <source>
        <strain evidence="3">17-1853-1a</strain>
    </source>
</reference>
<gene>
    <name evidence="3" type="ORF">G6M46_01130</name>
</gene>
<dbReference type="InterPro" id="IPR000847">
    <property type="entry name" value="LysR_HTH_N"/>
</dbReference>
<name>A0AA44J7A9_AGRTU</name>
<dbReference type="InterPro" id="IPR058163">
    <property type="entry name" value="LysR-type_TF_proteobact-type"/>
</dbReference>
<dbReference type="Gene3D" id="3.40.190.290">
    <property type="match status" value="1"/>
</dbReference>
<dbReference type="RefSeq" id="WP_065658336.1">
    <property type="nucleotide sequence ID" value="NZ_CP123838.1"/>
</dbReference>
<dbReference type="PROSITE" id="PS50931">
    <property type="entry name" value="HTH_LYSR"/>
    <property type="match status" value="1"/>
</dbReference>
<dbReference type="AlphaFoldDB" id="A0AA44J7A9"/>
<dbReference type="PANTHER" id="PTHR30537">
    <property type="entry name" value="HTH-TYPE TRANSCRIPTIONAL REGULATOR"/>
    <property type="match status" value="1"/>
</dbReference>
<dbReference type="SUPFAM" id="SSF53850">
    <property type="entry name" value="Periplasmic binding protein-like II"/>
    <property type="match status" value="1"/>
</dbReference>
<dbReference type="GO" id="GO:0006351">
    <property type="term" value="P:DNA-templated transcription"/>
    <property type="evidence" value="ECO:0007669"/>
    <property type="project" value="TreeGrafter"/>
</dbReference>
<dbReference type="InterPro" id="IPR036390">
    <property type="entry name" value="WH_DNA-bd_sf"/>
</dbReference>
<evidence type="ECO:0000313" key="3">
    <source>
        <dbReference type="EMBL" id="NTC26757.1"/>
    </source>
</evidence>
<dbReference type="Gene3D" id="1.10.10.10">
    <property type="entry name" value="Winged helix-like DNA-binding domain superfamily/Winged helix DNA-binding domain"/>
    <property type="match status" value="1"/>
</dbReference>